<keyword evidence="1" id="KW-1133">Transmembrane helix</keyword>
<name>A0ABR4BGK5_9LECA</name>
<protein>
    <submittedName>
        <fullName evidence="2">Uncharacterized protein</fullName>
    </submittedName>
</protein>
<dbReference type="InterPro" id="IPR036291">
    <property type="entry name" value="NAD(P)-bd_dom_sf"/>
</dbReference>
<proteinExistence type="predicted"/>
<gene>
    <name evidence="2" type="ORF">ABVK25_002686</name>
</gene>
<keyword evidence="1" id="KW-0472">Membrane</keyword>
<accession>A0ABR4BGK5</accession>
<organism evidence="2 3">
    <name type="scientific">Lepraria finkii</name>
    <dbReference type="NCBI Taxonomy" id="1340010"/>
    <lineage>
        <taxon>Eukaryota</taxon>
        <taxon>Fungi</taxon>
        <taxon>Dikarya</taxon>
        <taxon>Ascomycota</taxon>
        <taxon>Pezizomycotina</taxon>
        <taxon>Lecanoromycetes</taxon>
        <taxon>OSLEUM clade</taxon>
        <taxon>Lecanoromycetidae</taxon>
        <taxon>Lecanorales</taxon>
        <taxon>Lecanorineae</taxon>
        <taxon>Stereocaulaceae</taxon>
        <taxon>Lepraria</taxon>
    </lineage>
</organism>
<reference evidence="2 3" key="1">
    <citation type="submission" date="2024-09" db="EMBL/GenBank/DDBJ databases">
        <title>Rethinking Asexuality: The Enigmatic Case of Functional Sexual Genes in Lepraria (Stereocaulaceae).</title>
        <authorList>
            <person name="Doellman M."/>
            <person name="Sun Y."/>
            <person name="Barcenas-Pena A."/>
            <person name="Lumbsch H.T."/>
            <person name="Grewe F."/>
        </authorList>
    </citation>
    <scope>NUCLEOTIDE SEQUENCE [LARGE SCALE GENOMIC DNA]</scope>
    <source>
        <strain evidence="2 3">Grewe 0041</strain>
    </source>
</reference>
<evidence type="ECO:0000313" key="3">
    <source>
        <dbReference type="Proteomes" id="UP001590951"/>
    </source>
</evidence>
<comment type="caution">
    <text evidence="2">The sequence shown here is derived from an EMBL/GenBank/DDBJ whole genome shotgun (WGS) entry which is preliminary data.</text>
</comment>
<dbReference type="SUPFAM" id="SSF51735">
    <property type="entry name" value="NAD(P)-binding Rossmann-fold domains"/>
    <property type="match status" value="1"/>
</dbReference>
<keyword evidence="3" id="KW-1185">Reference proteome</keyword>
<dbReference type="Gene3D" id="3.40.50.720">
    <property type="entry name" value="NAD(P)-binding Rossmann-like Domain"/>
    <property type="match status" value="1"/>
</dbReference>
<dbReference type="EMBL" id="JBHFEH010000006">
    <property type="protein sequence ID" value="KAL2056947.1"/>
    <property type="molecule type" value="Genomic_DNA"/>
</dbReference>
<feature type="transmembrane region" description="Helical" evidence="1">
    <location>
        <begin position="12"/>
        <end position="30"/>
    </location>
</feature>
<evidence type="ECO:0000313" key="2">
    <source>
        <dbReference type="EMBL" id="KAL2056947.1"/>
    </source>
</evidence>
<evidence type="ECO:0000256" key="1">
    <source>
        <dbReference type="SAM" id="Phobius"/>
    </source>
</evidence>
<dbReference type="Proteomes" id="UP001590951">
    <property type="component" value="Unassembled WGS sequence"/>
</dbReference>
<sequence length="221" mass="24859">MATSPSGWEEILQVSTLFTTLLALLLLPVLRATKRRHFINPHLVLVSLGQHATVSPTALPSPPSPILSSFKAPPTPTHLFNGTRQYANSKLLFMYALNPLAPLATSSDSEPQVIVTSRCPGFCVSWLARWVPWYLMWAMWAFYKIFGRITYEGSGTLDSACALGDKAQGGYWMSDQLMWPGENVTSTEGKERGRQVWREIVNVLKIEVKEDMRALLRKQHR</sequence>
<keyword evidence="1" id="KW-0812">Transmembrane</keyword>